<reference evidence="7 8" key="1">
    <citation type="submission" date="2019-09" db="EMBL/GenBank/DDBJ databases">
        <title>Genome sequencing of strain KACC 19322.</title>
        <authorList>
            <person name="Heo J."/>
            <person name="Kim S.-J."/>
            <person name="Kim J.-S."/>
            <person name="Hong S.-B."/>
            <person name="Kwon S.-W."/>
        </authorList>
    </citation>
    <scope>NUCLEOTIDE SEQUENCE [LARGE SCALE GENOMIC DNA]</scope>
    <source>
        <strain evidence="7 8">KACC 19322</strain>
    </source>
</reference>
<comment type="subcellular location">
    <subcellularLocation>
        <location evidence="1">Membrane</location>
        <topology evidence="1">Multi-pass membrane protein</topology>
    </subcellularLocation>
</comment>
<dbReference type="InterPro" id="IPR012506">
    <property type="entry name" value="TMEM86B-like"/>
</dbReference>
<dbReference type="KEGG" id="lyk:FLP23_09400"/>
<evidence type="ECO:0000256" key="5">
    <source>
        <dbReference type="ARBA" id="ARBA00023136"/>
    </source>
</evidence>
<dbReference type="Pfam" id="PF07947">
    <property type="entry name" value="YhhN"/>
    <property type="match status" value="1"/>
</dbReference>
<gene>
    <name evidence="7" type="ORF">FLP23_09400</name>
</gene>
<feature type="transmembrane region" description="Helical" evidence="6">
    <location>
        <begin position="163"/>
        <end position="183"/>
    </location>
</feature>
<sequence length="226" mass="24225">MSPPAARVGTVALAMLPFLAISAVHLGAKLAGAVALDQATKGWTVPALALGAILTLLIDRRRLRPRVFALLFTALGLSWLGDITLADFVVGLSFFLVAHLAYIVLFHLAFHRNASWWSLGLVFWFAGLMLALWPSLGALAPVVAVYGVVLGLMAAFSTRGNTFTMIGGTLFVASDSLLAFRLFTPLFQTPPEDTLIMAFYLAAQLFLVIGVLRTATAREPRIRAGA</sequence>
<feature type="transmembrane region" description="Helical" evidence="6">
    <location>
        <begin position="92"/>
        <end position="109"/>
    </location>
</feature>
<evidence type="ECO:0000256" key="4">
    <source>
        <dbReference type="ARBA" id="ARBA00022989"/>
    </source>
</evidence>
<dbReference type="Proteomes" id="UP000322159">
    <property type="component" value="Chromosome"/>
</dbReference>
<comment type="similarity">
    <text evidence="2">Belongs to the TMEM86 family.</text>
</comment>
<dbReference type="GO" id="GO:0016787">
    <property type="term" value="F:hydrolase activity"/>
    <property type="evidence" value="ECO:0007669"/>
    <property type="project" value="TreeGrafter"/>
</dbReference>
<dbReference type="AlphaFoldDB" id="A0A5C1Y8A2"/>
<dbReference type="PANTHER" id="PTHR31885">
    <property type="entry name" value="GH04784P"/>
    <property type="match status" value="1"/>
</dbReference>
<feature type="transmembrane region" description="Helical" evidence="6">
    <location>
        <begin position="195"/>
        <end position="215"/>
    </location>
</feature>
<organism evidence="7 8">
    <name type="scientific">Protaetiibacter larvae</name>
    <dbReference type="NCBI Taxonomy" id="2592654"/>
    <lineage>
        <taxon>Bacteria</taxon>
        <taxon>Bacillati</taxon>
        <taxon>Actinomycetota</taxon>
        <taxon>Actinomycetes</taxon>
        <taxon>Micrococcales</taxon>
        <taxon>Microbacteriaceae</taxon>
        <taxon>Protaetiibacter</taxon>
    </lineage>
</organism>
<evidence type="ECO:0000313" key="8">
    <source>
        <dbReference type="Proteomes" id="UP000322159"/>
    </source>
</evidence>
<dbReference type="OrthoDB" id="4773026at2"/>
<dbReference type="EMBL" id="CP043504">
    <property type="protein sequence ID" value="QEO10204.1"/>
    <property type="molecule type" value="Genomic_DNA"/>
</dbReference>
<accession>A0A5C1Y8A2</accession>
<dbReference type="GO" id="GO:0016020">
    <property type="term" value="C:membrane"/>
    <property type="evidence" value="ECO:0007669"/>
    <property type="project" value="UniProtKB-SubCell"/>
</dbReference>
<evidence type="ECO:0000256" key="6">
    <source>
        <dbReference type="SAM" id="Phobius"/>
    </source>
</evidence>
<feature type="transmembrane region" description="Helical" evidence="6">
    <location>
        <begin position="43"/>
        <end position="60"/>
    </location>
</feature>
<evidence type="ECO:0000256" key="3">
    <source>
        <dbReference type="ARBA" id="ARBA00022692"/>
    </source>
</evidence>
<feature type="transmembrane region" description="Helical" evidence="6">
    <location>
        <begin position="116"/>
        <end position="133"/>
    </location>
</feature>
<protein>
    <submittedName>
        <fullName evidence="7">Lysoplasmalogenase</fullName>
    </submittedName>
</protein>
<name>A0A5C1Y8A2_9MICO</name>
<keyword evidence="3 6" id="KW-0812">Transmembrane</keyword>
<feature type="transmembrane region" description="Helical" evidence="6">
    <location>
        <begin position="139"/>
        <end position="156"/>
    </location>
</feature>
<keyword evidence="4 6" id="KW-1133">Transmembrane helix</keyword>
<keyword evidence="5 6" id="KW-0472">Membrane</keyword>
<feature type="transmembrane region" description="Helical" evidence="6">
    <location>
        <begin position="67"/>
        <end position="86"/>
    </location>
</feature>
<evidence type="ECO:0000256" key="1">
    <source>
        <dbReference type="ARBA" id="ARBA00004141"/>
    </source>
</evidence>
<proteinExistence type="inferred from homology"/>
<dbReference type="PANTHER" id="PTHR31885:SF6">
    <property type="entry name" value="GH04784P"/>
    <property type="match status" value="1"/>
</dbReference>
<evidence type="ECO:0000313" key="7">
    <source>
        <dbReference type="EMBL" id="QEO10204.1"/>
    </source>
</evidence>
<dbReference type="RefSeq" id="WP_149325621.1">
    <property type="nucleotide sequence ID" value="NZ_CP043504.1"/>
</dbReference>
<evidence type="ECO:0000256" key="2">
    <source>
        <dbReference type="ARBA" id="ARBA00007375"/>
    </source>
</evidence>
<keyword evidence="8" id="KW-1185">Reference proteome</keyword>